<dbReference type="InterPro" id="IPR027417">
    <property type="entry name" value="P-loop_NTPase"/>
</dbReference>
<dbReference type="Proteomes" id="UP000714275">
    <property type="component" value="Unassembled WGS sequence"/>
</dbReference>
<dbReference type="PROSITE" id="PS51192">
    <property type="entry name" value="HELICASE_ATP_BIND_1"/>
    <property type="match status" value="1"/>
</dbReference>
<gene>
    <name evidence="8" type="ORF">EV702DRAFT_1271191</name>
</gene>
<dbReference type="InterPro" id="IPR011545">
    <property type="entry name" value="DEAD/DEAH_box_helicase_dom"/>
</dbReference>
<evidence type="ECO:0000313" key="8">
    <source>
        <dbReference type="EMBL" id="KAG1769906.1"/>
    </source>
</evidence>
<dbReference type="GO" id="GO:0016614">
    <property type="term" value="F:oxidoreductase activity, acting on CH-OH group of donors"/>
    <property type="evidence" value="ECO:0007669"/>
    <property type="project" value="InterPro"/>
</dbReference>
<protein>
    <submittedName>
        <fullName evidence="8">Glycosyl hydrolase family 3 N terminal domain-containing protein</fullName>
    </submittedName>
</protein>
<keyword evidence="3" id="KW-0547">Nucleotide-binding</keyword>
<keyword evidence="6" id="KW-0067">ATP-binding</keyword>
<comment type="caution">
    <text evidence="8">The sequence shown here is derived from an EMBL/GenBank/DDBJ whole genome shotgun (WGS) entry which is preliminary data.</text>
</comment>
<evidence type="ECO:0000256" key="5">
    <source>
        <dbReference type="ARBA" id="ARBA00022806"/>
    </source>
</evidence>
<dbReference type="InterPro" id="IPR007867">
    <property type="entry name" value="GMC_OxRtase_C"/>
</dbReference>
<dbReference type="Gene3D" id="3.50.50.60">
    <property type="entry name" value="FAD/NAD(P)-binding domain"/>
    <property type="match status" value="1"/>
</dbReference>
<dbReference type="Pfam" id="PF17781">
    <property type="entry name" value="RPN1_RPN2_N"/>
    <property type="match status" value="1"/>
</dbReference>
<feature type="domain" description="Helicase ATP-binding" evidence="7">
    <location>
        <begin position="496"/>
        <end position="639"/>
    </location>
</feature>
<dbReference type="CDD" id="cd18021">
    <property type="entry name" value="DEXHc_Brr2_2"/>
    <property type="match status" value="1"/>
</dbReference>
<dbReference type="PANTHER" id="PTHR47961:SF4">
    <property type="entry name" value="ACTIVATING SIGNAL COINTEGRATOR 1 COMPLEX SUBUNIT 3"/>
    <property type="match status" value="1"/>
</dbReference>
<dbReference type="InterPro" id="IPR017853">
    <property type="entry name" value="GH"/>
</dbReference>
<dbReference type="GO" id="GO:0005975">
    <property type="term" value="P:carbohydrate metabolic process"/>
    <property type="evidence" value="ECO:0007669"/>
    <property type="project" value="InterPro"/>
</dbReference>
<dbReference type="GO" id="GO:0003676">
    <property type="term" value="F:nucleic acid binding"/>
    <property type="evidence" value="ECO:0007669"/>
    <property type="project" value="InterPro"/>
</dbReference>
<dbReference type="Gene3D" id="3.30.560.10">
    <property type="entry name" value="Glucose Oxidase, domain 3"/>
    <property type="match status" value="1"/>
</dbReference>
<dbReference type="Pfam" id="PF05199">
    <property type="entry name" value="GMC_oxred_C"/>
    <property type="match status" value="1"/>
</dbReference>
<dbReference type="EMBL" id="JABBWD010000069">
    <property type="protein sequence ID" value="KAG1769906.1"/>
    <property type="molecule type" value="Genomic_DNA"/>
</dbReference>
<dbReference type="AlphaFoldDB" id="A0A9P7CY76"/>
<dbReference type="InterPro" id="IPR050474">
    <property type="entry name" value="Hel308_SKI2-like"/>
</dbReference>
<evidence type="ECO:0000259" key="7">
    <source>
        <dbReference type="PROSITE" id="PS51192"/>
    </source>
</evidence>
<dbReference type="OrthoDB" id="2680710at2759"/>
<organism evidence="8 9">
    <name type="scientific">Suillus placidus</name>
    <dbReference type="NCBI Taxonomy" id="48579"/>
    <lineage>
        <taxon>Eukaryota</taxon>
        <taxon>Fungi</taxon>
        <taxon>Dikarya</taxon>
        <taxon>Basidiomycota</taxon>
        <taxon>Agaricomycotina</taxon>
        <taxon>Agaricomycetes</taxon>
        <taxon>Agaricomycetidae</taxon>
        <taxon>Boletales</taxon>
        <taxon>Suillineae</taxon>
        <taxon>Suillaceae</taxon>
        <taxon>Suillus</taxon>
    </lineage>
</organism>
<evidence type="ECO:0000256" key="6">
    <source>
        <dbReference type="ARBA" id="ARBA00022840"/>
    </source>
</evidence>
<evidence type="ECO:0000256" key="3">
    <source>
        <dbReference type="ARBA" id="ARBA00022741"/>
    </source>
</evidence>
<sequence length="939" mass="105922">MENAVQSFLQVSGIPLANVARALMLRSANQDVKAIIQSEHLRQETLIFREIDLHFTASPEPPRANDRYRGVHGGRDEQELNAWHYQRSADIPTRILVDPVFASQVRSLSVYFVVSDVSHAGVSDSLSIKWVVLCFLPPLSSSFRISPPPTSKISESCSWGHEYVCHLTAELGEKYAIRQEGHNPEIDAIGFFMELEIVDRIASLMDANTFGRVYAWLNRCVTRLPPPDEVTFLRRIHKIYLQFSKFLEERQLGCDLILHFIVQAFQSFSEDLLTGFIAATYLEGVQKAAFNLHFCNGNEGNCMACDSILSDRTLREVYLMPFMLAQKYAMPWCFMISYNHANGAYISENKHLLHVILCSEWGFEGLVVSDWLDLEMPGTNKWRMLDLMNRSQDAETKWTLWLSRELFPNSSAHCSSQSLEGELGGAFELWGRGAFGSVLETRLIIESMQSKDVLKIRQMTTSCSAKILIPTQQGIREHLLIHHSNFQQDPDWQVFQALHTSDENIFIGAPTGSGKTICAEFVLLCLWSKREQPRAVCIEPYQEMVDQRVVEWHRKFSGLQGSKEIVGLTGDTSADLRLLEKGNVIVCTLSQWDILSRRWRQHKNVQNIGLLIADETQLVGGEVGPTYEVVIYRTRYVSAQTEVKTRIVPCGVSLANARDLGEWMGAPSHAIFNFSSRLQCRLTFDDLLIYCGADSNPDRFLNIEEANLQPHFDHINDKGLVESLKHGIGYYHEALDKQDKRIVERLFQSGAIQVLVESKAYTLSLKERMKLKGLLKVVASSAELESIPIRRHEDTILCRIYNRVPVKLDHADFEAPHFKTFLLLQAHVTRIHGSVTLASSDPFDNPIIDPALLESPFNLYVMVEAIKTAKRFAEASAWKGNIIQAVGALNSTTDEDLASYAQNSTSAVFHPVGTARMTSYSNKDSVVNPDLLVKGCSGL</sequence>
<dbReference type="SUPFAM" id="SSF158702">
    <property type="entry name" value="Sec63 N-terminal domain-like"/>
    <property type="match status" value="1"/>
</dbReference>
<comment type="cofactor">
    <cofactor evidence="1">
        <name>FAD</name>
        <dbReference type="ChEBI" id="CHEBI:57692"/>
    </cofactor>
</comment>
<reference evidence="8" key="1">
    <citation type="journal article" date="2020" name="New Phytol.">
        <title>Comparative genomics reveals dynamic genome evolution in host specialist ectomycorrhizal fungi.</title>
        <authorList>
            <person name="Lofgren L.A."/>
            <person name="Nguyen N.H."/>
            <person name="Vilgalys R."/>
            <person name="Ruytinx J."/>
            <person name="Liao H.L."/>
            <person name="Branco S."/>
            <person name="Kuo A."/>
            <person name="LaButti K."/>
            <person name="Lipzen A."/>
            <person name="Andreopoulos W."/>
            <person name="Pangilinan J."/>
            <person name="Riley R."/>
            <person name="Hundley H."/>
            <person name="Na H."/>
            <person name="Barry K."/>
            <person name="Grigoriev I.V."/>
            <person name="Stajich J.E."/>
            <person name="Kennedy P.G."/>
        </authorList>
    </citation>
    <scope>NUCLEOTIDE SEQUENCE</scope>
    <source>
        <strain evidence="8">DOB743</strain>
    </source>
</reference>
<accession>A0A9P7CY76</accession>
<dbReference type="Gene3D" id="3.40.50.300">
    <property type="entry name" value="P-loop containing nucleotide triphosphate hydrolases"/>
    <property type="match status" value="1"/>
</dbReference>
<dbReference type="InterPro" id="IPR040892">
    <property type="entry name" value="RPN1_N"/>
</dbReference>
<dbReference type="GO" id="GO:0005524">
    <property type="term" value="F:ATP binding"/>
    <property type="evidence" value="ECO:0007669"/>
    <property type="project" value="UniProtKB-KW"/>
</dbReference>
<comment type="similarity">
    <text evidence="2">Belongs to the glycosyl hydrolase 3 family.</text>
</comment>
<dbReference type="SUPFAM" id="SSF52540">
    <property type="entry name" value="P-loop containing nucleoside triphosphate hydrolases"/>
    <property type="match status" value="2"/>
</dbReference>
<dbReference type="GO" id="GO:0004386">
    <property type="term" value="F:helicase activity"/>
    <property type="evidence" value="ECO:0007669"/>
    <property type="project" value="UniProtKB-KW"/>
</dbReference>
<name>A0A9P7CY76_9AGAM</name>
<proteinExistence type="inferred from homology"/>
<dbReference type="Gene3D" id="3.20.20.300">
    <property type="entry name" value="Glycoside hydrolase, family 3, N-terminal domain"/>
    <property type="match status" value="1"/>
</dbReference>
<evidence type="ECO:0000256" key="2">
    <source>
        <dbReference type="ARBA" id="ARBA00005336"/>
    </source>
</evidence>
<evidence type="ECO:0000256" key="1">
    <source>
        <dbReference type="ARBA" id="ARBA00001974"/>
    </source>
</evidence>
<dbReference type="SMART" id="SM00487">
    <property type="entry name" value="DEXDc"/>
    <property type="match status" value="1"/>
</dbReference>
<evidence type="ECO:0000256" key="4">
    <source>
        <dbReference type="ARBA" id="ARBA00022801"/>
    </source>
</evidence>
<keyword evidence="4 8" id="KW-0378">Hydrolase</keyword>
<dbReference type="GO" id="GO:0005634">
    <property type="term" value="C:nucleus"/>
    <property type="evidence" value="ECO:0007669"/>
    <property type="project" value="TreeGrafter"/>
</dbReference>
<dbReference type="Pfam" id="PF00270">
    <property type="entry name" value="DEAD"/>
    <property type="match status" value="1"/>
</dbReference>
<dbReference type="InterPro" id="IPR036962">
    <property type="entry name" value="Glyco_hydro_3_N_sf"/>
</dbReference>
<dbReference type="InterPro" id="IPR014001">
    <property type="entry name" value="Helicase_ATP-bd"/>
</dbReference>
<dbReference type="GO" id="GO:0004553">
    <property type="term" value="F:hydrolase activity, hydrolyzing O-glycosyl compounds"/>
    <property type="evidence" value="ECO:0007669"/>
    <property type="project" value="InterPro"/>
</dbReference>
<dbReference type="SUPFAM" id="SSF51445">
    <property type="entry name" value="(Trans)glycosidases"/>
    <property type="match status" value="1"/>
</dbReference>
<dbReference type="InterPro" id="IPR036188">
    <property type="entry name" value="FAD/NAD-bd_sf"/>
</dbReference>
<keyword evidence="9" id="KW-1185">Reference proteome</keyword>
<dbReference type="PANTHER" id="PTHR47961">
    <property type="entry name" value="DNA POLYMERASE THETA, PUTATIVE (AFU_ORTHOLOGUE AFUA_1G05260)-RELATED"/>
    <property type="match status" value="1"/>
</dbReference>
<evidence type="ECO:0000313" key="9">
    <source>
        <dbReference type="Proteomes" id="UP000714275"/>
    </source>
</evidence>
<dbReference type="SUPFAM" id="SSF54373">
    <property type="entry name" value="FAD-linked reductases, C-terminal domain"/>
    <property type="match status" value="1"/>
</dbReference>
<keyword evidence="5" id="KW-0347">Helicase</keyword>